<feature type="transmembrane region" description="Helical" evidence="1">
    <location>
        <begin position="180"/>
        <end position="199"/>
    </location>
</feature>
<feature type="transmembrane region" description="Helical" evidence="1">
    <location>
        <begin position="148"/>
        <end position="168"/>
    </location>
</feature>
<keyword evidence="1" id="KW-1133">Transmembrane helix</keyword>
<feature type="transmembrane region" description="Helical" evidence="1">
    <location>
        <begin position="110"/>
        <end position="136"/>
    </location>
</feature>
<evidence type="ECO:0008006" key="4">
    <source>
        <dbReference type="Google" id="ProtNLM"/>
    </source>
</evidence>
<organism evidence="2 3">
    <name type="scientific">Salinithrix halophila</name>
    <dbReference type="NCBI Taxonomy" id="1485204"/>
    <lineage>
        <taxon>Bacteria</taxon>
        <taxon>Bacillati</taxon>
        <taxon>Bacillota</taxon>
        <taxon>Bacilli</taxon>
        <taxon>Bacillales</taxon>
        <taxon>Thermoactinomycetaceae</taxon>
        <taxon>Salinithrix</taxon>
    </lineage>
</organism>
<reference evidence="3" key="1">
    <citation type="journal article" date="2019" name="Int. J. Syst. Evol. Microbiol.">
        <title>The Global Catalogue of Microorganisms (GCM) 10K type strain sequencing project: providing services to taxonomists for standard genome sequencing and annotation.</title>
        <authorList>
            <consortium name="The Broad Institute Genomics Platform"/>
            <consortium name="The Broad Institute Genome Sequencing Center for Infectious Disease"/>
            <person name="Wu L."/>
            <person name="Ma J."/>
        </authorList>
    </citation>
    <scope>NUCLEOTIDE SEQUENCE [LARGE SCALE GENOMIC DNA]</scope>
    <source>
        <strain evidence="3">IBRC-M 10813</strain>
    </source>
</reference>
<keyword evidence="1" id="KW-0812">Transmembrane</keyword>
<feature type="transmembrane region" description="Helical" evidence="1">
    <location>
        <begin position="18"/>
        <end position="37"/>
    </location>
</feature>
<dbReference type="Proteomes" id="UP001595843">
    <property type="component" value="Unassembled WGS sequence"/>
</dbReference>
<comment type="caution">
    <text evidence="2">The sequence shown here is derived from an EMBL/GenBank/DDBJ whole genome shotgun (WGS) entry which is preliminary data.</text>
</comment>
<gene>
    <name evidence="2" type="ORF">ACFOUO_11620</name>
</gene>
<protein>
    <recommendedName>
        <fullName evidence="4">ABC-2 type transport system permease protein</fullName>
    </recommendedName>
</protein>
<proteinExistence type="predicted"/>
<sequence length="261" mass="29839">MNRLLPFHLCTIWTQRHLLLMTAFFIGFALLNLLHFYSENQVTLGPDAMTRLLPFTFGGPGIGNYLLLDWIRWILPYGILHLIIGPTPYEGRTGSFTMYLLRARSGRRWWQAKTLALSLSCAFFFLTGDVLLILIASIMDPSAFSLSQAMMVTLGQLFLLQWSTSWAWTLIHSLLPPQKFVYGYLLILVVFLLSLLPSADWAPWLPGNQGIWMRHGIHHALAIPFDWLWSLTYNALLTGIAFLIGLQRFSVMDLTQHLKEA</sequence>
<accession>A0ABV8JFT6</accession>
<feature type="transmembrane region" description="Helical" evidence="1">
    <location>
        <begin position="227"/>
        <end position="246"/>
    </location>
</feature>
<evidence type="ECO:0000313" key="3">
    <source>
        <dbReference type="Proteomes" id="UP001595843"/>
    </source>
</evidence>
<evidence type="ECO:0000313" key="2">
    <source>
        <dbReference type="EMBL" id="MFC4077449.1"/>
    </source>
</evidence>
<evidence type="ECO:0000256" key="1">
    <source>
        <dbReference type="SAM" id="Phobius"/>
    </source>
</evidence>
<keyword evidence="1" id="KW-0472">Membrane</keyword>
<name>A0ABV8JFT6_9BACL</name>
<dbReference type="RefSeq" id="WP_380705263.1">
    <property type="nucleotide sequence ID" value="NZ_JBHSAP010000015.1"/>
</dbReference>
<keyword evidence="3" id="KW-1185">Reference proteome</keyword>
<dbReference type="EMBL" id="JBHSAP010000015">
    <property type="protein sequence ID" value="MFC4077449.1"/>
    <property type="molecule type" value="Genomic_DNA"/>
</dbReference>